<protein>
    <recommendedName>
        <fullName evidence="4">Lipoprotein</fullName>
    </recommendedName>
</protein>
<gene>
    <name evidence="2" type="ORF">DEU50_105105</name>
</gene>
<dbReference type="AlphaFoldDB" id="A0AAX1PJN8"/>
<feature type="signal peptide" evidence="1">
    <location>
        <begin position="1"/>
        <end position="31"/>
    </location>
</feature>
<reference evidence="2 3" key="1">
    <citation type="submission" date="2018-06" db="EMBL/GenBank/DDBJ databases">
        <title>Freshwater and sediment microbial communities from various areas in North America, analyzing microbe dynamics in response to fracking.</title>
        <authorList>
            <person name="Lamendella R."/>
        </authorList>
    </citation>
    <scope>NUCLEOTIDE SEQUENCE [LARGE SCALE GENOMIC DNA]</scope>
    <source>
        <strain evidence="2 3">17</strain>
    </source>
</reference>
<comment type="caution">
    <text evidence="2">The sequence shown here is derived from an EMBL/GenBank/DDBJ whole genome shotgun (WGS) entry which is preliminary data.</text>
</comment>
<evidence type="ECO:0008006" key="4">
    <source>
        <dbReference type="Google" id="ProtNLM"/>
    </source>
</evidence>
<name>A0AAX1PJN8_AERSA</name>
<feature type="chain" id="PRO_5043712957" description="Lipoprotein" evidence="1">
    <location>
        <begin position="32"/>
        <end position="347"/>
    </location>
</feature>
<sequence>MGVASMMTSKCMFFICFSSALISGCSSNLSAVDKLTSSTQNDGGISSYFNDIPFQSRFLAINGQLPIDTVGIPCVASSYRVPYSMICLSTDKSKVIEYDYPVTGNPGKKIKDLKKSLTNLEKKSQDLVTKLLIKATCKNPEKEYCTAEVESASTAQSEFKSLQAEVLSKLSDSNTFIFQWSSTAGGGFDVEAEPYGKVDGQGGYQNSGITIVSGLRISQLLVGNDISSIYKNLPQDTKLATFVMQAQGIAYISTRSISATVQARLGLTPTQFSDIISTLSVAQKIQLSAAFNYVNSLSNEGQFHTVDKRIKNVPTWGAPGKIEDHGYQTFYATMTKLDELNKMIERE</sequence>
<evidence type="ECO:0000256" key="1">
    <source>
        <dbReference type="SAM" id="SignalP"/>
    </source>
</evidence>
<organism evidence="2 3">
    <name type="scientific">Aeromonas salmonicida</name>
    <dbReference type="NCBI Taxonomy" id="645"/>
    <lineage>
        <taxon>Bacteria</taxon>
        <taxon>Pseudomonadati</taxon>
        <taxon>Pseudomonadota</taxon>
        <taxon>Gammaproteobacteria</taxon>
        <taxon>Aeromonadales</taxon>
        <taxon>Aeromonadaceae</taxon>
        <taxon>Aeromonas</taxon>
    </lineage>
</organism>
<keyword evidence="1" id="KW-0732">Signal</keyword>
<dbReference type="Proteomes" id="UP000249422">
    <property type="component" value="Unassembled WGS sequence"/>
</dbReference>
<evidence type="ECO:0000313" key="3">
    <source>
        <dbReference type="Proteomes" id="UP000249422"/>
    </source>
</evidence>
<accession>A0AAX1PJN8</accession>
<dbReference type="EMBL" id="QLLM01000005">
    <property type="protein sequence ID" value="RAJ06007.1"/>
    <property type="molecule type" value="Genomic_DNA"/>
</dbReference>
<evidence type="ECO:0000313" key="2">
    <source>
        <dbReference type="EMBL" id="RAJ06007.1"/>
    </source>
</evidence>
<proteinExistence type="predicted"/>